<feature type="transmembrane region" description="Helical" evidence="5">
    <location>
        <begin position="6"/>
        <end position="24"/>
    </location>
</feature>
<dbReference type="InterPro" id="IPR050393">
    <property type="entry name" value="MFP_Efflux_Pump"/>
</dbReference>
<reference evidence="8 9" key="1">
    <citation type="submission" date="2023-07" db="EMBL/GenBank/DDBJ databases">
        <title>Genomic Encyclopedia of Type Strains, Phase IV (KMG-IV): sequencing the most valuable type-strain genomes for metagenomic binning, comparative biology and taxonomic classification.</title>
        <authorList>
            <person name="Goeker M."/>
        </authorList>
    </citation>
    <scope>NUCLEOTIDE SEQUENCE [LARGE SCALE GENOMIC DNA]</scope>
    <source>
        <strain evidence="8 9">DSM 100301</strain>
    </source>
</reference>
<name>A0ABU0I696_9HYPH</name>
<organism evidence="8 9">
    <name type="scientific">Rhizobium paknamense</name>
    <dbReference type="NCBI Taxonomy" id="1206817"/>
    <lineage>
        <taxon>Bacteria</taxon>
        <taxon>Pseudomonadati</taxon>
        <taxon>Pseudomonadota</taxon>
        <taxon>Alphaproteobacteria</taxon>
        <taxon>Hyphomicrobiales</taxon>
        <taxon>Rhizobiaceae</taxon>
        <taxon>Rhizobium/Agrobacterium group</taxon>
        <taxon>Rhizobium</taxon>
    </lineage>
</organism>
<feature type="domain" description="p-hydroxybenzoic acid efflux pump subunit AaeA-like beta-barrel" evidence="7">
    <location>
        <begin position="189"/>
        <end position="284"/>
    </location>
</feature>
<comment type="caution">
    <text evidence="8">The sequence shown here is derived from an EMBL/GenBank/DDBJ whole genome shotgun (WGS) entry which is preliminary data.</text>
</comment>
<keyword evidence="3 5" id="KW-1133">Transmembrane helix</keyword>
<evidence type="ECO:0000313" key="8">
    <source>
        <dbReference type="EMBL" id="MDQ0453747.1"/>
    </source>
</evidence>
<dbReference type="Pfam" id="PF25917">
    <property type="entry name" value="BSH_RND"/>
    <property type="match status" value="1"/>
</dbReference>
<dbReference type="InterPro" id="IPR058634">
    <property type="entry name" value="AaeA-lik-b-barrel"/>
</dbReference>
<dbReference type="EMBL" id="JAUSWH010000001">
    <property type="protein sequence ID" value="MDQ0453747.1"/>
    <property type="molecule type" value="Genomic_DNA"/>
</dbReference>
<evidence type="ECO:0000259" key="7">
    <source>
        <dbReference type="Pfam" id="PF25963"/>
    </source>
</evidence>
<accession>A0ABU0I696</accession>
<evidence type="ECO:0000313" key="9">
    <source>
        <dbReference type="Proteomes" id="UP001235269"/>
    </source>
</evidence>
<dbReference type="Proteomes" id="UP001235269">
    <property type="component" value="Unassembled WGS sequence"/>
</dbReference>
<dbReference type="SUPFAM" id="SSF111369">
    <property type="entry name" value="HlyD-like secretion proteins"/>
    <property type="match status" value="1"/>
</dbReference>
<dbReference type="Gene3D" id="2.40.30.170">
    <property type="match status" value="1"/>
</dbReference>
<keyword evidence="4 5" id="KW-0472">Membrane</keyword>
<evidence type="ECO:0000259" key="6">
    <source>
        <dbReference type="Pfam" id="PF25917"/>
    </source>
</evidence>
<evidence type="ECO:0000256" key="3">
    <source>
        <dbReference type="ARBA" id="ARBA00022989"/>
    </source>
</evidence>
<dbReference type="InterPro" id="IPR058625">
    <property type="entry name" value="MdtA-like_BSH"/>
</dbReference>
<dbReference type="PANTHER" id="PTHR30367">
    <property type="entry name" value="P-HYDROXYBENZOIC ACID EFFLUX PUMP SUBUNIT AAEA-RELATED"/>
    <property type="match status" value="1"/>
</dbReference>
<evidence type="ECO:0000256" key="2">
    <source>
        <dbReference type="ARBA" id="ARBA00022692"/>
    </source>
</evidence>
<keyword evidence="9" id="KW-1185">Reference proteome</keyword>
<sequence length="295" mass="32441">MNTLKLIGRICLTLIVVAAAVLVGRHMWTYYMEEPWTRDGKIRADIVNIAPDVSGLVSDVMVRDNQQVHTGDILFRVDKRRFELALAQAEASLEQSKSSWDLAIRERERQERLGDSGSIQEREKAASTEEQAAAAYREAVATRDVAKLNLERADVRSTVNGTISNLSLQPGDYVAAGTAKVAVVNSDSLRAEGYFEENKLPRIKPGDRARIHLMGQKIVLDGVVDSIATGIEDRERSSSTGLLANITPTFNWVRLAQRVPVRIRLINVPQDVALIAGLTATVEVIGPDGEQLSSK</sequence>
<feature type="domain" description="Multidrug resistance protein MdtA-like barrel-sandwich hybrid" evidence="6">
    <location>
        <begin position="46"/>
        <end position="184"/>
    </location>
</feature>
<comment type="similarity">
    <text evidence="1">Belongs to the membrane fusion protein (MFP) (TC 8.A.1) family.</text>
</comment>
<dbReference type="PANTHER" id="PTHR30367:SF12">
    <property type="entry name" value="P-HYDROXYBENZOIC ACID EFFLUX PUMP SUBUNIT AAEA"/>
    <property type="match status" value="1"/>
</dbReference>
<dbReference type="RefSeq" id="WP_307155986.1">
    <property type="nucleotide sequence ID" value="NZ_JAUSWH010000001.1"/>
</dbReference>
<gene>
    <name evidence="8" type="ORF">QO005_000062</name>
</gene>
<protein>
    <submittedName>
        <fullName evidence="8">RND family efflux transporter MFP subunit</fullName>
    </submittedName>
</protein>
<proteinExistence type="inferred from homology"/>
<evidence type="ECO:0000256" key="1">
    <source>
        <dbReference type="ARBA" id="ARBA00009477"/>
    </source>
</evidence>
<evidence type="ECO:0000256" key="5">
    <source>
        <dbReference type="SAM" id="Phobius"/>
    </source>
</evidence>
<dbReference type="InterPro" id="IPR006143">
    <property type="entry name" value="RND_pump_MFP"/>
</dbReference>
<dbReference type="Pfam" id="PF25963">
    <property type="entry name" value="Beta-barrel_AAEA"/>
    <property type="match status" value="1"/>
</dbReference>
<dbReference type="Gene3D" id="2.40.50.100">
    <property type="match status" value="1"/>
</dbReference>
<dbReference type="NCBIfam" id="TIGR01730">
    <property type="entry name" value="RND_mfp"/>
    <property type="match status" value="1"/>
</dbReference>
<keyword evidence="2 5" id="KW-0812">Transmembrane</keyword>
<evidence type="ECO:0000256" key="4">
    <source>
        <dbReference type="ARBA" id="ARBA00023136"/>
    </source>
</evidence>